<reference evidence="1 2" key="1">
    <citation type="submission" date="2018-04" db="EMBL/GenBank/DDBJ databases">
        <title>WGS assembly of Panicum hallii var. hallii HAL2.</title>
        <authorList>
            <person name="Lovell J."/>
            <person name="Jenkins J."/>
            <person name="Lowry D."/>
            <person name="Mamidi S."/>
            <person name="Sreedasyam A."/>
            <person name="Weng X."/>
            <person name="Barry K."/>
            <person name="Bonette J."/>
            <person name="Campitelli B."/>
            <person name="Daum C."/>
            <person name="Gordon S."/>
            <person name="Gould B."/>
            <person name="Lipzen A."/>
            <person name="MacQueen A."/>
            <person name="Palacio-Mejia J."/>
            <person name="Plott C."/>
            <person name="Shakirov E."/>
            <person name="Shu S."/>
            <person name="Yoshinaga Y."/>
            <person name="Zane M."/>
            <person name="Rokhsar D."/>
            <person name="Grimwood J."/>
            <person name="Schmutz J."/>
            <person name="Juenger T."/>
        </authorList>
    </citation>
    <scope>NUCLEOTIDE SEQUENCE [LARGE SCALE GENOMIC DNA]</scope>
    <source>
        <strain evidence="2">cv. HAL2</strain>
    </source>
</reference>
<dbReference type="Gramene" id="PUZ63818">
    <property type="protein sequence ID" value="PUZ63818"/>
    <property type="gene ID" value="GQ55_3G097000"/>
</dbReference>
<evidence type="ECO:0000313" key="2">
    <source>
        <dbReference type="Proteomes" id="UP000244336"/>
    </source>
</evidence>
<protein>
    <submittedName>
        <fullName evidence="1">Uncharacterized protein</fullName>
    </submittedName>
</protein>
<dbReference type="Proteomes" id="UP000244336">
    <property type="component" value="Chromosome 3"/>
</dbReference>
<evidence type="ECO:0000313" key="1">
    <source>
        <dbReference type="EMBL" id="PUZ63818.1"/>
    </source>
</evidence>
<name>A0A2T7E7M1_9POAL</name>
<accession>A0A2T7E7M1</accession>
<organism evidence="1 2">
    <name type="scientific">Panicum hallii var. hallii</name>
    <dbReference type="NCBI Taxonomy" id="1504633"/>
    <lineage>
        <taxon>Eukaryota</taxon>
        <taxon>Viridiplantae</taxon>
        <taxon>Streptophyta</taxon>
        <taxon>Embryophyta</taxon>
        <taxon>Tracheophyta</taxon>
        <taxon>Spermatophyta</taxon>
        <taxon>Magnoliopsida</taxon>
        <taxon>Liliopsida</taxon>
        <taxon>Poales</taxon>
        <taxon>Poaceae</taxon>
        <taxon>PACMAD clade</taxon>
        <taxon>Panicoideae</taxon>
        <taxon>Panicodae</taxon>
        <taxon>Paniceae</taxon>
        <taxon>Panicinae</taxon>
        <taxon>Panicum</taxon>
        <taxon>Panicum sect. Panicum</taxon>
    </lineage>
</organism>
<keyword evidence="2" id="KW-1185">Reference proteome</keyword>
<dbReference type="AlphaFoldDB" id="A0A2T7E7M1"/>
<proteinExistence type="predicted"/>
<dbReference type="EMBL" id="CM009751">
    <property type="protein sequence ID" value="PUZ63818.1"/>
    <property type="molecule type" value="Genomic_DNA"/>
</dbReference>
<sequence length="79" mass="9157">MILTRFPGMRFILGRGLLHDRDLPRLHPRRRRLLLRLETAKTAHRPQLPTGHVRGCTVPRSAVLFQPAVQDYRLTNGHT</sequence>
<gene>
    <name evidence="1" type="ORF">GQ55_3G097000</name>
</gene>